<gene>
    <name evidence="1" type="ORF">PUN28_004818</name>
</gene>
<accession>A0AAW2GIS1</accession>
<reference evidence="1 2" key="1">
    <citation type="submission" date="2023-03" db="EMBL/GenBank/DDBJ databases">
        <title>High recombination rates correlate with genetic variation in Cardiocondyla obscurior ants.</title>
        <authorList>
            <person name="Errbii M."/>
        </authorList>
    </citation>
    <scope>NUCLEOTIDE SEQUENCE [LARGE SCALE GENOMIC DNA]</scope>
    <source>
        <strain evidence="1">Alpha-2009</strain>
        <tissue evidence="1">Whole body</tissue>
    </source>
</reference>
<name>A0AAW2GIS1_9HYME</name>
<evidence type="ECO:0000313" key="1">
    <source>
        <dbReference type="EMBL" id="KAL0126001.1"/>
    </source>
</evidence>
<protein>
    <submittedName>
        <fullName evidence="1">Uncharacterized protein</fullName>
    </submittedName>
</protein>
<sequence length="137" mass="15976">MCRTFSKCAAHMFFPPFFFGKKSELRIETQQLRRGGKRGLPQGDSTVLRTYRYTMAARARRRCIFGHTCPHTHFSHPRVCLNIHSLFLAACELAATLQFRAYNPRIVRRNGDNYVALRALYRLDCRISIADYVFKII</sequence>
<dbReference type="EMBL" id="JADYXP020000004">
    <property type="protein sequence ID" value="KAL0126001.1"/>
    <property type="molecule type" value="Genomic_DNA"/>
</dbReference>
<evidence type="ECO:0000313" key="2">
    <source>
        <dbReference type="Proteomes" id="UP001430953"/>
    </source>
</evidence>
<organism evidence="1 2">
    <name type="scientific">Cardiocondyla obscurior</name>
    <dbReference type="NCBI Taxonomy" id="286306"/>
    <lineage>
        <taxon>Eukaryota</taxon>
        <taxon>Metazoa</taxon>
        <taxon>Ecdysozoa</taxon>
        <taxon>Arthropoda</taxon>
        <taxon>Hexapoda</taxon>
        <taxon>Insecta</taxon>
        <taxon>Pterygota</taxon>
        <taxon>Neoptera</taxon>
        <taxon>Endopterygota</taxon>
        <taxon>Hymenoptera</taxon>
        <taxon>Apocrita</taxon>
        <taxon>Aculeata</taxon>
        <taxon>Formicoidea</taxon>
        <taxon>Formicidae</taxon>
        <taxon>Myrmicinae</taxon>
        <taxon>Cardiocondyla</taxon>
    </lineage>
</organism>
<comment type="caution">
    <text evidence="1">The sequence shown here is derived from an EMBL/GenBank/DDBJ whole genome shotgun (WGS) entry which is preliminary data.</text>
</comment>
<dbReference type="AlphaFoldDB" id="A0AAW2GIS1"/>
<keyword evidence="2" id="KW-1185">Reference proteome</keyword>
<proteinExistence type="predicted"/>
<dbReference type="Proteomes" id="UP001430953">
    <property type="component" value="Unassembled WGS sequence"/>
</dbReference>